<comment type="subcellular location">
    <subcellularLocation>
        <location evidence="1">Cell membrane</location>
        <topology evidence="1">Multi-pass membrane protein</topology>
    </subcellularLocation>
</comment>
<dbReference type="Gene3D" id="1.20.120.160">
    <property type="entry name" value="HPT domain"/>
    <property type="match status" value="1"/>
</dbReference>
<keyword evidence="8" id="KW-0902">Two-component regulatory system</keyword>
<evidence type="ECO:0000256" key="2">
    <source>
        <dbReference type="ARBA" id="ARBA00022475"/>
    </source>
</evidence>
<evidence type="ECO:0000256" key="7">
    <source>
        <dbReference type="ARBA" id="ARBA00022989"/>
    </source>
</evidence>
<comment type="caution">
    <text evidence="10">Lacks conserved residue(s) required for the propagation of feature annotation.</text>
</comment>
<accession>A0A975B147</accession>
<evidence type="ECO:0000256" key="8">
    <source>
        <dbReference type="ARBA" id="ARBA00023012"/>
    </source>
</evidence>
<dbReference type="GO" id="GO:0000160">
    <property type="term" value="P:phosphorelay signal transduction system"/>
    <property type="evidence" value="ECO:0007669"/>
    <property type="project" value="UniProtKB-KW"/>
</dbReference>
<feature type="modified residue" description="4-aspartylphosphate" evidence="11">
    <location>
        <position position="190"/>
    </location>
</feature>
<dbReference type="SMART" id="SM00448">
    <property type="entry name" value="REC"/>
    <property type="match status" value="1"/>
</dbReference>
<evidence type="ECO:0000256" key="10">
    <source>
        <dbReference type="PROSITE-ProRule" id="PRU00110"/>
    </source>
</evidence>
<keyword evidence="3 11" id="KW-0597">Phosphoprotein</keyword>
<sequence length="382" mass="43401">MINKKIGCSMFLEYQYEIITVIVLVTGLIIYFLTKKKSSPTKASQKDLEEIIIDPTDEPIKNEVTNSSTSEQEVEEQKSAPENEIQEDLNGSEEGDFDLQKTPNKEENKEIIQQKTIHKRKIIPHGKITKHSFKEFAGKRILVAEDNLINQKVITGLLAGSDIEIIIANDGQEALDILENDSDFSMILMDAHMPRMNGFDATRAIRANPNYDHIVVVALSGDIALDDIRKMQEAGMQEQLQKPLRMESLYEIFYAYCTKEKHQYGDYVEVIMTKELNGDKGLEVCGGDEDFYREILKEFIDTYDNSTQELGELLQSENLKAADKLLLDIIGLTANIGAENLHKIANYIKSALSDTEEKSYLTLVDQYKISLDNLIKDIKEYL</sequence>
<dbReference type="GO" id="GO:0005524">
    <property type="term" value="F:ATP binding"/>
    <property type="evidence" value="ECO:0007669"/>
    <property type="project" value="UniProtKB-KW"/>
</dbReference>
<dbReference type="EMBL" id="CP046072">
    <property type="protein sequence ID" value="QSZ42220.1"/>
    <property type="molecule type" value="Genomic_DNA"/>
</dbReference>
<dbReference type="SUPFAM" id="SSF52172">
    <property type="entry name" value="CheY-like"/>
    <property type="match status" value="1"/>
</dbReference>
<evidence type="ECO:0000313" key="17">
    <source>
        <dbReference type="Proteomes" id="UP000671852"/>
    </source>
</evidence>
<feature type="domain" description="Response regulatory" evidence="14">
    <location>
        <begin position="140"/>
        <end position="257"/>
    </location>
</feature>
<evidence type="ECO:0000256" key="13">
    <source>
        <dbReference type="SAM" id="Phobius"/>
    </source>
</evidence>
<dbReference type="CDD" id="cd17546">
    <property type="entry name" value="REC_hyHK_CKI1_RcsC-like"/>
    <property type="match status" value="1"/>
</dbReference>
<keyword evidence="17" id="KW-1185">Reference proteome</keyword>
<evidence type="ECO:0000256" key="1">
    <source>
        <dbReference type="ARBA" id="ARBA00004651"/>
    </source>
</evidence>
<evidence type="ECO:0000256" key="11">
    <source>
        <dbReference type="PROSITE-ProRule" id="PRU00169"/>
    </source>
</evidence>
<dbReference type="AlphaFoldDB" id="A0A975B147"/>
<dbReference type="InterPro" id="IPR008207">
    <property type="entry name" value="Sig_transdc_His_kin_Hpt_dom"/>
</dbReference>
<keyword evidence="9 13" id="KW-0472">Membrane</keyword>
<feature type="transmembrane region" description="Helical" evidence="13">
    <location>
        <begin position="14"/>
        <end position="33"/>
    </location>
</feature>
<dbReference type="GO" id="GO:0005886">
    <property type="term" value="C:plasma membrane"/>
    <property type="evidence" value="ECO:0007669"/>
    <property type="project" value="UniProtKB-SubCell"/>
</dbReference>
<dbReference type="Gene3D" id="3.40.50.2300">
    <property type="match status" value="1"/>
</dbReference>
<keyword evidence="2" id="KW-1003">Cell membrane</keyword>
<dbReference type="PROSITE" id="PS50110">
    <property type="entry name" value="RESPONSE_REGULATORY"/>
    <property type="match status" value="1"/>
</dbReference>
<dbReference type="Pfam" id="PF00072">
    <property type="entry name" value="Response_reg"/>
    <property type="match status" value="1"/>
</dbReference>
<evidence type="ECO:0000256" key="3">
    <source>
        <dbReference type="ARBA" id="ARBA00022553"/>
    </source>
</evidence>
<dbReference type="InterPro" id="IPR036641">
    <property type="entry name" value="HPT_dom_sf"/>
</dbReference>
<evidence type="ECO:0000256" key="12">
    <source>
        <dbReference type="SAM" id="MobiDB-lite"/>
    </source>
</evidence>
<dbReference type="GO" id="GO:0004672">
    <property type="term" value="F:protein kinase activity"/>
    <property type="evidence" value="ECO:0007669"/>
    <property type="project" value="UniProtKB-ARBA"/>
</dbReference>
<name>A0A975B147_9BACT</name>
<dbReference type="KEGG" id="saqt:GJV85_08875"/>
<evidence type="ECO:0000313" key="16">
    <source>
        <dbReference type="EMBL" id="QSZ42220.1"/>
    </source>
</evidence>
<reference evidence="16" key="2">
    <citation type="submission" date="2021-04" db="EMBL/GenBank/DDBJ databases">
        <title>Isolation and characterization of a novel species of the genus Sulfurimonas.</title>
        <authorList>
            <person name="Fukui M."/>
        </authorList>
    </citation>
    <scope>NUCLEOTIDE SEQUENCE</scope>
    <source>
        <strain evidence="16">H1576</strain>
    </source>
</reference>
<dbReference type="PANTHER" id="PTHR45339:SF1">
    <property type="entry name" value="HYBRID SIGNAL TRANSDUCTION HISTIDINE KINASE J"/>
    <property type="match status" value="1"/>
</dbReference>
<feature type="domain" description="HPt" evidence="15">
    <location>
        <begin position="288"/>
        <end position="382"/>
    </location>
</feature>
<evidence type="ECO:0000256" key="9">
    <source>
        <dbReference type="ARBA" id="ARBA00023136"/>
    </source>
</evidence>
<evidence type="ECO:0000256" key="5">
    <source>
        <dbReference type="ARBA" id="ARBA00022741"/>
    </source>
</evidence>
<feature type="region of interest" description="Disordered" evidence="12">
    <location>
        <begin position="55"/>
        <end position="109"/>
    </location>
</feature>
<evidence type="ECO:0000256" key="4">
    <source>
        <dbReference type="ARBA" id="ARBA00022692"/>
    </source>
</evidence>
<evidence type="ECO:0000259" key="14">
    <source>
        <dbReference type="PROSITE" id="PS50110"/>
    </source>
</evidence>
<reference evidence="16" key="1">
    <citation type="submission" date="2019-11" db="EMBL/GenBank/DDBJ databases">
        <authorList>
            <person name="Kojima H."/>
        </authorList>
    </citation>
    <scope>NUCLEOTIDE SEQUENCE</scope>
    <source>
        <strain evidence="16">H1576</strain>
    </source>
</reference>
<dbReference type="InterPro" id="IPR011006">
    <property type="entry name" value="CheY-like_superfamily"/>
</dbReference>
<keyword evidence="6" id="KW-0067">ATP-binding</keyword>
<dbReference type="SUPFAM" id="SSF47226">
    <property type="entry name" value="Histidine-containing phosphotransfer domain, HPT domain"/>
    <property type="match status" value="1"/>
</dbReference>
<keyword evidence="5" id="KW-0547">Nucleotide-binding</keyword>
<keyword evidence="7 13" id="KW-1133">Transmembrane helix</keyword>
<dbReference type="Proteomes" id="UP000671852">
    <property type="component" value="Chromosome"/>
</dbReference>
<feature type="compositionally biased region" description="Acidic residues" evidence="12">
    <location>
        <begin position="84"/>
        <end position="97"/>
    </location>
</feature>
<dbReference type="InterPro" id="IPR001789">
    <property type="entry name" value="Sig_transdc_resp-reg_receiver"/>
</dbReference>
<evidence type="ECO:0000256" key="6">
    <source>
        <dbReference type="ARBA" id="ARBA00022840"/>
    </source>
</evidence>
<proteinExistence type="predicted"/>
<dbReference type="PANTHER" id="PTHR45339">
    <property type="entry name" value="HYBRID SIGNAL TRANSDUCTION HISTIDINE KINASE J"/>
    <property type="match status" value="1"/>
</dbReference>
<organism evidence="16 17">
    <name type="scientific">Sulfurimonas aquatica</name>
    <dbReference type="NCBI Taxonomy" id="2672570"/>
    <lineage>
        <taxon>Bacteria</taxon>
        <taxon>Pseudomonadati</taxon>
        <taxon>Campylobacterota</taxon>
        <taxon>Epsilonproteobacteria</taxon>
        <taxon>Campylobacterales</taxon>
        <taxon>Sulfurimonadaceae</taxon>
        <taxon>Sulfurimonas</taxon>
    </lineage>
</organism>
<dbReference type="PROSITE" id="PS50894">
    <property type="entry name" value="HPT"/>
    <property type="match status" value="1"/>
</dbReference>
<gene>
    <name evidence="16" type="ORF">GJV85_08875</name>
</gene>
<evidence type="ECO:0000259" key="15">
    <source>
        <dbReference type="PROSITE" id="PS50894"/>
    </source>
</evidence>
<keyword evidence="4 13" id="KW-0812">Transmembrane</keyword>
<protein>
    <submittedName>
        <fullName evidence="16">Response regulator</fullName>
    </submittedName>
</protein>